<accession>A0ACC7P0J3</accession>
<protein>
    <submittedName>
        <fullName evidence="1">Topoisomerase DNA-binding C4 zinc finger domain-containing protein</fullName>
    </submittedName>
</protein>
<keyword evidence="1" id="KW-0238">DNA-binding</keyword>
<proteinExistence type="predicted"/>
<dbReference type="EMBL" id="JBJURJ010000007">
    <property type="protein sequence ID" value="MFM9329129.1"/>
    <property type="molecule type" value="Genomic_DNA"/>
</dbReference>
<gene>
    <name evidence="1" type="ORF">ACI1P1_12610</name>
</gene>
<evidence type="ECO:0000313" key="1">
    <source>
        <dbReference type="EMBL" id="MFM9329129.1"/>
    </source>
</evidence>
<reference evidence="1" key="1">
    <citation type="submission" date="2024-12" db="EMBL/GenBank/DDBJ databases">
        <authorList>
            <person name="Wu N."/>
        </authorList>
    </citation>
    <scope>NUCLEOTIDE SEQUENCE</scope>
    <source>
        <strain evidence="1">P15</strain>
    </source>
</reference>
<evidence type="ECO:0000313" key="2">
    <source>
        <dbReference type="Proteomes" id="UP001631969"/>
    </source>
</evidence>
<organism evidence="1 2">
    <name type="scientific">Paenibacillus mesotrionivorans</name>
    <dbReference type="NCBI Taxonomy" id="3160968"/>
    <lineage>
        <taxon>Bacteria</taxon>
        <taxon>Bacillati</taxon>
        <taxon>Bacillota</taxon>
        <taxon>Bacilli</taxon>
        <taxon>Bacillales</taxon>
        <taxon>Paenibacillaceae</taxon>
        <taxon>Paenibacillus</taxon>
    </lineage>
</organism>
<comment type="caution">
    <text evidence="1">The sequence shown here is derived from an EMBL/GenBank/DDBJ whole genome shotgun (WGS) entry which is preliminary data.</text>
</comment>
<dbReference type="Proteomes" id="UP001631969">
    <property type="component" value="Unassembled WGS sequence"/>
</dbReference>
<sequence>MVKRKTKTGEEFYGCTTFPACRHTKSM</sequence>
<name>A0ACC7P0J3_9BACL</name>
<keyword evidence="2" id="KW-1185">Reference proteome</keyword>